<dbReference type="RefSeq" id="WP_182459595.1">
    <property type="nucleotide sequence ID" value="NZ_CP059732.1"/>
</dbReference>
<sequence>MAKTKQPTVDELLAQIESLKNELALEKKINRKILDLPEDAPAEDMPAKIRWSTEWMQNETDLHEVTDGAVTDVYDQKVFKLIRLKNGHVYINQHNGKEVGKILQPYKQLKIKLSEGSFFMLLELMQFAAKEFDNNQEEVVAKLTGGKGIKIRRAINAL</sequence>
<dbReference type="KEGG" id="sfol:H3H32_30915"/>
<dbReference type="Proteomes" id="UP000515369">
    <property type="component" value="Chromosome"/>
</dbReference>
<gene>
    <name evidence="1" type="ORF">H3H32_30915</name>
</gene>
<evidence type="ECO:0000313" key="1">
    <source>
        <dbReference type="EMBL" id="QMW02286.1"/>
    </source>
</evidence>
<proteinExistence type="predicted"/>
<protein>
    <submittedName>
        <fullName evidence="1">Uncharacterized protein</fullName>
    </submittedName>
</protein>
<name>A0A7G5GTU4_9BACT</name>
<keyword evidence="2" id="KW-1185">Reference proteome</keyword>
<accession>A0A7G5GTU4</accession>
<dbReference type="AlphaFoldDB" id="A0A7G5GTU4"/>
<reference evidence="1 2" key="1">
    <citation type="submission" date="2020-07" db="EMBL/GenBank/DDBJ databases">
        <title>Spirosoma foliorum sp. nov., isolated from the leaves on the Nejang mountain Korea, Republic of.</title>
        <authorList>
            <person name="Ho H."/>
            <person name="Lee Y.-J."/>
            <person name="Nurcahyanto D.-A."/>
            <person name="Kim S.-G."/>
        </authorList>
    </citation>
    <scope>NUCLEOTIDE SEQUENCE [LARGE SCALE GENOMIC DNA]</scope>
    <source>
        <strain evidence="1 2">PL0136</strain>
    </source>
</reference>
<evidence type="ECO:0000313" key="2">
    <source>
        <dbReference type="Proteomes" id="UP000515369"/>
    </source>
</evidence>
<dbReference type="EMBL" id="CP059732">
    <property type="protein sequence ID" value="QMW02286.1"/>
    <property type="molecule type" value="Genomic_DNA"/>
</dbReference>
<organism evidence="1 2">
    <name type="scientific">Spirosoma foliorum</name>
    <dbReference type="NCBI Taxonomy" id="2710596"/>
    <lineage>
        <taxon>Bacteria</taxon>
        <taxon>Pseudomonadati</taxon>
        <taxon>Bacteroidota</taxon>
        <taxon>Cytophagia</taxon>
        <taxon>Cytophagales</taxon>
        <taxon>Cytophagaceae</taxon>
        <taxon>Spirosoma</taxon>
    </lineage>
</organism>